<gene>
    <name evidence="22" type="ORF">PHJA_002012200</name>
</gene>
<accession>A0A830CS34</accession>
<feature type="signal peptide" evidence="20">
    <location>
        <begin position="1"/>
        <end position="30"/>
    </location>
</feature>
<dbReference type="Gene3D" id="1.10.520.10">
    <property type="match status" value="1"/>
</dbReference>
<dbReference type="PRINTS" id="PR00461">
    <property type="entry name" value="PLPEROXIDASE"/>
</dbReference>
<feature type="binding site" evidence="17">
    <location>
        <position position="87"/>
    </location>
    <ligand>
        <name>Ca(2+)</name>
        <dbReference type="ChEBI" id="CHEBI:29108"/>
        <label>1</label>
    </ligand>
</feature>
<comment type="catalytic activity">
    <reaction evidence="1 20">
        <text>2 a phenolic donor + H2O2 = 2 a phenolic radical donor + 2 H2O</text>
        <dbReference type="Rhea" id="RHEA:56136"/>
        <dbReference type="ChEBI" id="CHEBI:15377"/>
        <dbReference type="ChEBI" id="CHEBI:16240"/>
        <dbReference type="ChEBI" id="CHEBI:139520"/>
        <dbReference type="ChEBI" id="CHEBI:139521"/>
        <dbReference type="EC" id="1.11.1.7"/>
    </reaction>
</comment>
<feature type="binding site" description="axial binding residue" evidence="17">
    <location>
        <position position="202"/>
    </location>
    <ligand>
        <name>heme b</name>
        <dbReference type="ChEBI" id="CHEBI:60344"/>
    </ligand>
    <ligandPart>
        <name>Fe</name>
        <dbReference type="ChEBI" id="CHEBI:18248"/>
    </ligandPart>
</feature>
<dbReference type="OrthoDB" id="2113341at2759"/>
<feature type="binding site" evidence="17">
    <location>
        <position position="83"/>
    </location>
    <ligand>
        <name>Ca(2+)</name>
        <dbReference type="ChEBI" id="CHEBI:29108"/>
        <label>1</label>
    </ligand>
</feature>
<dbReference type="GO" id="GO:0046872">
    <property type="term" value="F:metal ion binding"/>
    <property type="evidence" value="ECO:0007669"/>
    <property type="project" value="UniProtKB-UniRule"/>
</dbReference>
<feature type="binding site" evidence="17">
    <location>
        <position position="251"/>
    </location>
    <ligand>
        <name>Ca(2+)</name>
        <dbReference type="ChEBI" id="CHEBI:29108"/>
        <label>2</label>
    </ligand>
</feature>
<keyword evidence="12 19" id="KW-1015">Disulfide bond</keyword>
<reference evidence="22" key="1">
    <citation type="submission" date="2020-07" db="EMBL/GenBank/DDBJ databases">
        <title>Ethylene signaling mediates host invasion by parasitic plants.</title>
        <authorList>
            <person name="Yoshida S."/>
        </authorList>
    </citation>
    <scope>NUCLEOTIDE SEQUENCE</scope>
    <source>
        <strain evidence="22">Okayama</strain>
    </source>
</reference>
<protein>
    <recommendedName>
        <fullName evidence="3 20">Peroxidase</fullName>
        <ecNumber evidence="3 20">1.11.1.7</ecNumber>
    </recommendedName>
</protein>
<dbReference type="SUPFAM" id="SSF48113">
    <property type="entry name" value="Heme-dependent peroxidases"/>
    <property type="match status" value="1"/>
</dbReference>
<feature type="disulfide bond" evidence="19">
    <location>
        <begin position="209"/>
        <end position="241"/>
    </location>
</feature>
<sequence length="397" mass="43095">MGFYLINHRVLITLIIFLVSLASLAKLSRGQTRIGFYVGKCIGGKGEINDVEKIVHDAIEKHFKTDPTIAPKLLRMHFHDCFVNGCDGSILLDGPNAEKTAVPNLSLASAFPAIEEAKTALEAKCPGVVSCADILALAARDSVLLTKGFVWAVPTGRRDGNVSLDTDTNNLPAPSDDVPTQIQKFSDKGLNVKDLVTLVGAHTIGFTDCQFFSNRLSNYNNTGKPDPSMDPNLVQELTKKCTSGSVRVALDSGSETKFDNLYFKKINAHQGVLESDQRLLSNATTNGVLQKYVGIRGIFGLVFKTEFGASMVKMSNVGALTGTDGEIRKFVVAMSGRRSGVRYPAISCYRLPHRSKNVLAILTLALCLCHDPKCNARFPTSYENAVKFLLGYLGCLL</sequence>
<dbReference type="CDD" id="cd00693">
    <property type="entry name" value="secretory_peroxidase"/>
    <property type="match status" value="1"/>
</dbReference>
<comment type="function">
    <text evidence="20">Removal of H(2)O(2), oxidation of toxic reductants, biosynthesis and degradation of lignin, suberization, auxin catabolism, response to environmental stresses such as wounding, pathogen attack and oxidative stress.</text>
</comment>
<evidence type="ECO:0000313" key="23">
    <source>
        <dbReference type="Proteomes" id="UP000653305"/>
    </source>
</evidence>
<comment type="caution">
    <text evidence="22">The sequence shown here is derived from an EMBL/GenBank/DDBJ whole genome shotgun (WGS) entry which is preliminary data.</text>
</comment>
<dbReference type="PRINTS" id="PR00458">
    <property type="entry name" value="PEROXIDASE"/>
</dbReference>
<evidence type="ECO:0000256" key="4">
    <source>
        <dbReference type="ARBA" id="ARBA00022525"/>
    </source>
</evidence>
<dbReference type="Pfam" id="PF00141">
    <property type="entry name" value="peroxidase"/>
    <property type="match status" value="1"/>
</dbReference>
<evidence type="ECO:0000256" key="15">
    <source>
        <dbReference type="PIRSR" id="PIRSR600823-1"/>
    </source>
</evidence>
<dbReference type="Gene3D" id="1.10.420.10">
    <property type="entry name" value="Peroxidase, domain 2"/>
    <property type="match status" value="1"/>
</dbReference>
<feature type="disulfide bond" evidence="19">
    <location>
        <begin position="81"/>
        <end position="86"/>
    </location>
</feature>
<keyword evidence="13" id="KW-0325">Glycoprotein</keyword>
<evidence type="ECO:0000256" key="13">
    <source>
        <dbReference type="ARBA" id="ARBA00023180"/>
    </source>
</evidence>
<feature type="site" description="Transition state stabilizer" evidence="18">
    <location>
        <position position="75"/>
    </location>
</feature>
<evidence type="ECO:0000256" key="20">
    <source>
        <dbReference type="RuleBase" id="RU362060"/>
    </source>
</evidence>
<dbReference type="InterPro" id="IPR010255">
    <property type="entry name" value="Haem_peroxidase_sf"/>
</dbReference>
<evidence type="ECO:0000256" key="10">
    <source>
        <dbReference type="ARBA" id="ARBA00023002"/>
    </source>
</evidence>
<proteinExistence type="inferred from homology"/>
<evidence type="ECO:0000256" key="14">
    <source>
        <dbReference type="ARBA" id="ARBA00023324"/>
    </source>
</evidence>
<keyword evidence="4 20" id="KW-0964">Secreted</keyword>
<keyword evidence="10 20" id="KW-0560">Oxidoreductase</keyword>
<dbReference type="EMBL" id="BMAC01000540">
    <property type="protein sequence ID" value="GFP98683.1"/>
    <property type="molecule type" value="Genomic_DNA"/>
</dbReference>
<comment type="cofactor">
    <cofactor evidence="17 20">
        <name>Ca(2+)</name>
        <dbReference type="ChEBI" id="CHEBI:29108"/>
    </cofactor>
    <text evidence="17 20">Binds 2 calcium ions per subunit.</text>
</comment>
<dbReference type="Proteomes" id="UP000653305">
    <property type="component" value="Unassembled WGS sequence"/>
</dbReference>
<dbReference type="InterPro" id="IPR000823">
    <property type="entry name" value="Peroxidase_pln"/>
</dbReference>
<feature type="chain" id="PRO_5033102326" description="Peroxidase" evidence="20">
    <location>
        <begin position="31"/>
        <end position="397"/>
    </location>
</feature>
<keyword evidence="7 17" id="KW-0479">Metal-binding</keyword>
<evidence type="ECO:0000256" key="12">
    <source>
        <dbReference type="ARBA" id="ARBA00023157"/>
    </source>
</evidence>
<evidence type="ECO:0000256" key="9">
    <source>
        <dbReference type="ARBA" id="ARBA00022837"/>
    </source>
</evidence>
<keyword evidence="9 17" id="KW-0106">Calcium</keyword>
<evidence type="ECO:0000313" key="22">
    <source>
        <dbReference type="EMBL" id="GFP98683.1"/>
    </source>
</evidence>
<feature type="binding site" evidence="17">
    <location>
        <position position="85"/>
    </location>
    <ligand>
        <name>Ca(2+)</name>
        <dbReference type="ChEBI" id="CHEBI:29108"/>
        <label>1</label>
    </ligand>
</feature>
<name>A0A830CS34_9LAMI</name>
<dbReference type="FunFam" id="1.10.520.10:FF:000009">
    <property type="entry name" value="Peroxidase"/>
    <property type="match status" value="1"/>
</dbReference>
<comment type="subcellular location">
    <subcellularLocation>
        <location evidence="20">Secreted</location>
    </subcellularLocation>
</comment>
<keyword evidence="23" id="KW-1185">Reference proteome</keyword>
<keyword evidence="5 20" id="KW-0575">Peroxidase</keyword>
<evidence type="ECO:0000256" key="18">
    <source>
        <dbReference type="PIRSR" id="PIRSR600823-4"/>
    </source>
</evidence>
<dbReference type="PANTHER" id="PTHR31235">
    <property type="entry name" value="PEROXIDASE 25-RELATED"/>
    <property type="match status" value="1"/>
</dbReference>
<evidence type="ECO:0000256" key="8">
    <source>
        <dbReference type="ARBA" id="ARBA00022729"/>
    </source>
</evidence>
<feature type="binding site" evidence="16">
    <location>
        <position position="172"/>
    </location>
    <ligand>
        <name>substrate</name>
    </ligand>
</feature>
<feature type="binding site" evidence="17">
    <location>
        <position position="80"/>
    </location>
    <ligand>
        <name>Ca(2+)</name>
        <dbReference type="ChEBI" id="CHEBI:29108"/>
        <label>1</label>
    </ligand>
</feature>
<evidence type="ECO:0000256" key="3">
    <source>
        <dbReference type="ARBA" id="ARBA00012313"/>
    </source>
</evidence>
<dbReference type="InterPro" id="IPR002016">
    <property type="entry name" value="Haem_peroxidase"/>
</dbReference>
<evidence type="ECO:0000259" key="21">
    <source>
        <dbReference type="PROSITE" id="PS50873"/>
    </source>
</evidence>
<dbReference type="GO" id="GO:0006979">
    <property type="term" value="P:response to oxidative stress"/>
    <property type="evidence" value="ECO:0007669"/>
    <property type="project" value="UniProtKB-UniRule"/>
</dbReference>
<dbReference type="PROSITE" id="PS00436">
    <property type="entry name" value="PEROXIDASE_2"/>
    <property type="match status" value="1"/>
</dbReference>
<dbReference type="GO" id="GO:0140825">
    <property type="term" value="F:lactoperoxidase activity"/>
    <property type="evidence" value="ECO:0007669"/>
    <property type="project" value="UniProtKB-EC"/>
</dbReference>
<organism evidence="22 23">
    <name type="scientific">Phtheirospermum japonicum</name>
    <dbReference type="NCBI Taxonomy" id="374723"/>
    <lineage>
        <taxon>Eukaryota</taxon>
        <taxon>Viridiplantae</taxon>
        <taxon>Streptophyta</taxon>
        <taxon>Embryophyta</taxon>
        <taxon>Tracheophyta</taxon>
        <taxon>Spermatophyta</taxon>
        <taxon>Magnoliopsida</taxon>
        <taxon>eudicotyledons</taxon>
        <taxon>Gunneridae</taxon>
        <taxon>Pentapetalae</taxon>
        <taxon>asterids</taxon>
        <taxon>lamiids</taxon>
        <taxon>Lamiales</taxon>
        <taxon>Orobanchaceae</taxon>
        <taxon>Orobanchaceae incertae sedis</taxon>
        <taxon>Phtheirospermum</taxon>
    </lineage>
</organism>
<keyword evidence="6 20" id="KW-0349">Heme</keyword>
<dbReference type="InterPro" id="IPR019793">
    <property type="entry name" value="Peroxidases_heam-ligand_BS"/>
</dbReference>
<dbReference type="GO" id="GO:0020037">
    <property type="term" value="F:heme binding"/>
    <property type="evidence" value="ECO:0007669"/>
    <property type="project" value="UniProtKB-UniRule"/>
</dbReference>
<comment type="cofactor">
    <cofactor evidence="17 20">
        <name>heme b</name>
        <dbReference type="ChEBI" id="CHEBI:60344"/>
    </cofactor>
    <text evidence="17 20">Binds 1 heme b (iron(II)-protoporphyrin IX) group per subunit.</text>
</comment>
<dbReference type="InterPro" id="IPR033905">
    <property type="entry name" value="Secretory_peroxidase"/>
</dbReference>
<evidence type="ECO:0000256" key="16">
    <source>
        <dbReference type="PIRSR" id="PIRSR600823-2"/>
    </source>
</evidence>
<feature type="binding site" evidence="17">
    <location>
        <position position="259"/>
    </location>
    <ligand>
        <name>Ca(2+)</name>
        <dbReference type="ChEBI" id="CHEBI:29108"/>
        <label>2</label>
    </ligand>
</feature>
<dbReference type="PROSITE" id="PS50873">
    <property type="entry name" value="PEROXIDASE_4"/>
    <property type="match status" value="1"/>
</dbReference>
<evidence type="ECO:0000256" key="6">
    <source>
        <dbReference type="ARBA" id="ARBA00022617"/>
    </source>
</evidence>
<evidence type="ECO:0000256" key="19">
    <source>
        <dbReference type="PIRSR" id="PIRSR600823-5"/>
    </source>
</evidence>
<evidence type="ECO:0000256" key="11">
    <source>
        <dbReference type="ARBA" id="ARBA00023004"/>
    </source>
</evidence>
<feature type="binding site" evidence="17">
    <location>
        <position position="203"/>
    </location>
    <ligand>
        <name>Ca(2+)</name>
        <dbReference type="ChEBI" id="CHEBI:29108"/>
        <label>2</label>
    </ligand>
</feature>
<feature type="domain" description="Plant heme peroxidase family profile" evidence="21">
    <location>
        <begin position="31"/>
        <end position="335"/>
    </location>
</feature>
<evidence type="ECO:0000256" key="1">
    <source>
        <dbReference type="ARBA" id="ARBA00000189"/>
    </source>
</evidence>
<comment type="similarity">
    <text evidence="2">Belongs to the peroxidase family. Ascorbate peroxidase subfamily.</text>
</comment>
<dbReference type="AlphaFoldDB" id="A0A830CS34"/>
<feature type="binding site" evidence="17">
    <location>
        <position position="89"/>
    </location>
    <ligand>
        <name>Ca(2+)</name>
        <dbReference type="ChEBI" id="CHEBI:29108"/>
        <label>1</label>
    </ligand>
</feature>
<dbReference type="GO" id="GO:0042744">
    <property type="term" value="P:hydrogen peroxide catabolic process"/>
    <property type="evidence" value="ECO:0007669"/>
    <property type="project" value="UniProtKB-KW"/>
</dbReference>
<dbReference type="EC" id="1.11.1.7" evidence="3 20"/>
<evidence type="ECO:0000256" key="17">
    <source>
        <dbReference type="PIRSR" id="PIRSR600823-3"/>
    </source>
</evidence>
<dbReference type="FunFam" id="1.10.420.10:FF:000010">
    <property type="entry name" value="Peroxidase"/>
    <property type="match status" value="1"/>
</dbReference>
<feature type="disulfide bond" evidence="19">
    <location>
        <begin position="41"/>
        <end position="125"/>
    </location>
</feature>
<keyword evidence="8 20" id="KW-0732">Signal</keyword>
<keyword evidence="11 17" id="KW-0408">Iron</keyword>
<feature type="active site" description="Proton acceptor" evidence="15">
    <location>
        <position position="79"/>
    </location>
</feature>
<feature type="binding site" evidence="17">
    <location>
        <position position="98"/>
    </location>
    <ligand>
        <name>Ca(2+)</name>
        <dbReference type="ChEBI" id="CHEBI:29108"/>
        <label>1</label>
    </ligand>
</feature>
<evidence type="ECO:0000256" key="2">
    <source>
        <dbReference type="ARBA" id="ARBA00006873"/>
    </source>
</evidence>
<dbReference type="InterPro" id="IPR019794">
    <property type="entry name" value="Peroxidases_AS"/>
</dbReference>
<keyword evidence="14 20" id="KW-0376">Hydrogen peroxide</keyword>
<dbReference type="PROSITE" id="PS00435">
    <property type="entry name" value="PEROXIDASE_1"/>
    <property type="match status" value="1"/>
</dbReference>
<comment type="similarity">
    <text evidence="20">Belongs to the peroxidase family. Classical plant (class III) peroxidase subfamily.</text>
</comment>
<dbReference type="GO" id="GO:0005576">
    <property type="term" value="C:extracellular region"/>
    <property type="evidence" value="ECO:0007669"/>
    <property type="project" value="UniProtKB-SubCell"/>
</dbReference>
<evidence type="ECO:0000256" key="5">
    <source>
        <dbReference type="ARBA" id="ARBA00022559"/>
    </source>
</evidence>
<evidence type="ECO:0000256" key="7">
    <source>
        <dbReference type="ARBA" id="ARBA00022723"/>
    </source>
</evidence>